<dbReference type="GO" id="GO:0003824">
    <property type="term" value="F:catalytic activity"/>
    <property type="evidence" value="ECO:0007669"/>
    <property type="project" value="InterPro"/>
</dbReference>
<feature type="repeat" description="ANK" evidence="3">
    <location>
        <begin position="1169"/>
        <end position="1202"/>
    </location>
</feature>
<name>A0A0F7TWS7_PENBI</name>
<dbReference type="InterPro" id="IPR027417">
    <property type="entry name" value="P-loop_NTPase"/>
</dbReference>
<reference evidence="8" key="1">
    <citation type="journal article" date="2015" name="Genome Announc.">
        <title>Draft genome sequence of the fungus Penicillium brasilianum MG11.</title>
        <authorList>
            <person name="Horn F."/>
            <person name="Linde J."/>
            <person name="Mattern D.J."/>
            <person name="Walther G."/>
            <person name="Guthke R."/>
            <person name="Brakhage A.A."/>
            <person name="Valiante V."/>
        </authorList>
    </citation>
    <scope>NUCLEOTIDE SEQUENCE [LARGE SCALE GENOMIC DNA]</scope>
    <source>
        <strain evidence="8">MG11</strain>
    </source>
</reference>
<feature type="repeat" description="ANK" evidence="3">
    <location>
        <begin position="1307"/>
        <end position="1340"/>
    </location>
</feature>
<evidence type="ECO:0000256" key="1">
    <source>
        <dbReference type="ARBA" id="ARBA00022737"/>
    </source>
</evidence>
<feature type="domain" description="Nucleoside phosphorylase" evidence="5">
    <location>
        <begin position="67"/>
        <end position="352"/>
    </location>
</feature>
<dbReference type="Pfam" id="PF13637">
    <property type="entry name" value="Ank_4"/>
    <property type="match status" value="2"/>
</dbReference>
<accession>A0A0F7TWS7</accession>
<dbReference type="InterPro" id="IPR036770">
    <property type="entry name" value="Ankyrin_rpt-contain_sf"/>
</dbReference>
<dbReference type="InterPro" id="IPR000845">
    <property type="entry name" value="Nucleoside_phosphorylase_d"/>
</dbReference>
<feature type="repeat" description="ANK" evidence="3">
    <location>
        <begin position="1203"/>
        <end position="1236"/>
    </location>
</feature>
<evidence type="ECO:0000313" key="8">
    <source>
        <dbReference type="Proteomes" id="UP000042958"/>
    </source>
</evidence>
<proteinExistence type="predicted"/>
<dbReference type="SUPFAM" id="SSF48403">
    <property type="entry name" value="Ankyrin repeat"/>
    <property type="match status" value="2"/>
</dbReference>
<dbReference type="InterPro" id="IPR056884">
    <property type="entry name" value="NPHP3-like_N"/>
</dbReference>
<feature type="repeat" description="ANK" evidence="3">
    <location>
        <begin position="1033"/>
        <end position="1058"/>
    </location>
</feature>
<dbReference type="PROSITE" id="PS50088">
    <property type="entry name" value="ANK_REPEAT"/>
    <property type="match status" value="13"/>
</dbReference>
<feature type="repeat" description="ANK" evidence="3">
    <location>
        <begin position="1341"/>
        <end position="1374"/>
    </location>
</feature>
<dbReference type="PROSITE" id="PS50297">
    <property type="entry name" value="ANK_REP_REGION"/>
    <property type="match status" value="11"/>
</dbReference>
<dbReference type="OrthoDB" id="194358at2759"/>
<evidence type="ECO:0000259" key="6">
    <source>
        <dbReference type="Pfam" id="PF24883"/>
    </source>
</evidence>
<dbReference type="PANTHER" id="PTHR24173:SF74">
    <property type="entry name" value="ANKYRIN REPEAT DOMAIN-CONTAINING PROTEIN 16"/>
    <property type="match status" value="1"/>
</dbReference>
<dbReference type="SUPFAM" id="SSF52540">
    <property type="entry name" value="P-loop containing nucleoside triphosphate hydrolases"/>
    <property type="match status" value="1"/>
</dbReference>
<evidence type="ECO:0000259" key="5">
    <source>
        <dbReference type="Pfam" id="PF01048"/>
    </source>
</evidence>
<dbReference type="Pfam" id="PF01048">
    <property type="entry name" value="PNP_UDP_1"/>
    <property type="match status" value="1"/>
</dbReference>
<keyword evidence="8" id="KW-1185">Reference proteome</keyword>
<keyword evidence="2 3" id="KW-0040">ANK repeat</keyword>
<evidence type="ECO:0000256" key="2">
    <source>
        <dbReference type="ARBA" id="ARBA00023043"/>
    </source>
</evidence>
<dbReference type="Gene3D" id="3.40.50.1580">
    <property type="entry name" value="Nucleoside phosphorylase domain"/>
    <property type="match status" value="1"/>
</dbReference>
<dbReference type="InterPro" id="IPR035994">
    <property type="entry name" value="Nucleoside_phosphorylase_sf"/>
</dbReference>
<feature type="repeat" description="ANK" evidence="3">
    <location>
        <begin position="999"/>
        <end position="1023"/>
    </location>
</feature>
<gene>
    <name evidence="7" type="ORF">PMG11_09670</name>
</gene>
<feature type="repeat" description="ANK" evidence="3">
    <location>
        <begin position="1238"/>
        <end position="1271"/>
    </location>
</feature>
<evidence type="ECO:0000256" key="3">
    <source>
        <dbReference type="PROSITE-ProRule" id="PRU00023"/>
    </source>
</evidence>
<dbReference type="Proteomes" id="UP000042958">
    <property type="component" value="Unassembled WGS sequence"/>
</dbReference>
<dbReference type="SMART" id="SM00248">
    <property type="entry name" value="ANK"/>
    <property type="match status" value="16"/>
</dbReference>
<dbReference type="SUPFAM" id="SSF53167">
    <property type="entry name" value="Purine and uridine phosphorylases"/>
    <property type="match status" value="1"/>
</dbReference>
<organism evidence="7 8">
    <name type="scientific">Penicillium brasilianum</name>
    <dbReference type="NCBI Taxonomy" id="104259"/>
    <lineage>
        <taxon>Eukaryota</taxon>
        <taxon>Fungi</taxon>
        <taxon>Dikarya</taxon>
        <taxon>Ascomycota</taxon>
        <taxon>Pezizomycotina</taxon>
        <taxon>Eurotiomycetes</taxon>
        <taxon>Eurotiomycetidae</taxon>
        <taxon>Eurotiales</taxon>
        <taxon>Aspergillaceae</taxon>
        <taxon>Penicillium</taxon>
    </lineage>
</organism>
<feature type="repeat" description="ANK" evidence="3">
    <location>
        <begin position="1272"/>
        <end position="1305"/>
    </location>
</feature>
<dbReference type="Pfam" id="PF12796">
    <property type="entry name" value="Ank_2"/>
    <property type="match status" value="3"/>
</dbReference>
<evidence type="ECO:0000313" key="7">
    <source>
        <dbReference type="EMBL" id="CEJ61128.1"/>
    </source>
</evidence>
<evidence type="ECO:0000256" key="4">
    <source>
        <dbReference type="SAM" id="MobiDB-lite"/>
    </source>
</evidence>
<dbReference type="Gene3D" id="3.40.50.300">
    <property type="entry name" value="P-loop containing nucleotide triphosphate hydrolases"/>
    <property type="match status" value="1"/>
</dbReference>
<dbReference type="STRING" id="104259.A0A0F7TWS7"/>
<feature type="repeat" description="ANK" evidence="3">
    <location>
        <begin position="1135"/>
        <end position="1159"/>
    </location>
</feature>
<keyword evidence="1" id="KW-0677">Repeat</keyword>
<sequence>MGQEAYLAEMSFFNDRKRCRDEPNTDDDSSTPSTSKRRRPDEDFDSDDRGYQKDRIPGTFSHEDYTVGWICALPIEMAAAKAMLDNVHEELPHDRNDPNTYILGNIVLHNIIIACLPSSHYGTNNAATVASDMRRSFPSIREGLIVGIGGGLPGKADIRLGDVVVGDKGVVQFDIGKEVGESQLKRTGTLNKPPHALLTAVAKLRAEHVSKPSQIPSILSKMHEKCPQMTEYTHRGSLQDRLFDGTYDHVRPTEGCEHCDTSRLVNRPARRNANPEIHYGAIASGNQVMKHGRTRDQLAQELGVICFEMEAAGVMNSFPCLVIRGICDYSDSHKNKQWQEYAAATAAAYAKELLSVIPTNGVKKMSKVLSADPDRQKHLLKSLKFEQIDARRAGIKPNHGETCRWLLKHSDYLDWLDPEKAAEHHGFLWIKGKPGAGKSTIMNFAYTQAMKAKAGTVISFFFNARGDILERSTAGMYRSLLFQLLNALPRLTEVFNGSEHKNMVDELYETIMNQSANPEWQVGVLQGLLRSAIAMIDQQPLMIFVDALDECEMEQVEEMVEFFEDSGKSAVSSGSQLKICFSSRHYPHIDIQYGRKLSLELQEGHEKDIATYIQSKLRVGKSKTAEEIKTKMRNKAGGIFMWVVLVTGILNSEYKGGRIFDVRKRLDAIPTKLSDLFREILWRDQKNLRDLQLCIQWIIFAKRPLKLEEYYFAAVSGLSPDELCEWDPEDITREDMSRFVLSSSKGLAETTKSKSPTVQFIHESVREFFLKDGLQELWPDLIADFQSFSHLQLQQCCQAYLKLDISAYVPFGTPLPKASSDPAKNLRSSVLDKFPFLEYATRHVLFHANAAANGFPQNEFLETFELGPWIHLDNLFQIYDIRRHTPYASLVYILAENNLANLISTALLFDSRIDFQGERHDYPLFAALANGHKDAVRALLQNEASCPEDDISAPLEYGNALTYHKSQTPLSWAAQHGHESVVRQLLTRDGVDVNTRDKINYTPLLWAAKNGHVAVVEQLLSRGEVDVNPKDVHGLTPLSLAVANGHESVVDLLLATDAIDVEIKDSFNQTPLLLAARNGYEAIVKQLLARHGIDVDSQDSFGQTTLWWAARRGHESMAKLLLDTGKVEVNAKDDDSQTPLLCAAMEGYEAVVKLLLDTGKADVNAKDKYGRAPLSWAAREGREAIVKQLLARNDVNVSIKDRYGQTPLSLAAAQGHKSIVEQLLATDTVDINMKDGSYSRTPLSLAAVKGHESVVEHLLTRDNIDVDTSDSYGLTPLSLAAANGRTSVVEQLLARDDVDVNAKDSRYGRTPLSLAAENGYETVVKQLLAKDSVDVDTKDSFDRTPLSWAAENGHESVVKQLLARDGVNVDAKDRYGQTPLSWAAENGHGKVVQLLVDNGKTDINARENHGRTPLLWAAMKGHETVVKLLLDTGKADINAKDNDGQTPLLWAAKNRHKAVRRLLQSTK</sequence>
<dbReference type="InterPro" id="IPR002110">
    <property type="entry name" value="Ankyrin_rpt"/>
</dbReference>
<protein>
    <submittedName>
        <fullName evidence="7">Uncharacterized protein</fullName>
    </submittedName>
</protein>
<dbReference type="EMBL" id="CDHK01000010">
    <property type="protein sequence ID" value="CEJ61128.1"/>
    <property type="molecule type" value="Genomic_DNA"/>
</dbReference>
<feature type="domain" description="Nephrocystin 3-like N-terminal" evidence="6">
    <location>
        <begin position="401"/>
        <end position="584"/>
    </location>
</feature>
<dbReference type="Pfam" id="PF00023">
    <property type="entry name" value="Ank"/>
    <property type="match status" value="2"/>
</dbReference>
<feature type="repeat" description="ANK" evidence="3">
    <location>
        <begin position="1409"/>
        <end position="1433"/>
    </location>
</feature>
<feature type="compositionally biased region" description="Basic and acidic residues" evidence="4">
    <location>
        <begin position="47"/>
        <end position="57"/>
    </location>
</feature>
<dbReference type="Gene3D" id="1.25.40.20">
    <property type="entry name" value="Ankyrin repeat-containing domain"/>
    <property type="match status" value="6"/>
</dbReference>
<feature type="region of interest" description="Disordered" evidence="4">
    <location>
        <begin position="16"/>
        <end position="57"/>
    </location>
</feature>
<dbReference type="Pfam" id="PF24883">
    <property type="entry name" value="NPHP3_N"/>
    <property type="match status" value="1"/>
</dbReference>
<feature type="repeat" description="ANK" evidence="3">
    <location>
        <begin position="1067"/>
        <end position="1100"/>
    </location>
</feature>
<dbReference type="PANTHER" id="PTHR24173">
    <property type="entry name" value="ANKYRIN REPEAT CONTAINING"/>
    <property type="match status" value="1"/>
</dbReference>
<feature type="repeat" description="ANK" evidence="3">
    <location>
        <begin position="1375"/>
        <end position="1399"/>
    </location>
</feature>
<feature type="repeat" description="ANK" evidence="3">
    <location>
        <begin position="965"/>
        <end position="998"/>
    </location>
</feature>
<dbReference type="GO" id="GO:0009116">
    <property type="term" value="P:nucleoside metabolic process"/>
    <property type="evidence" value="ECO:0007669"/>
    <property type="project" value="InterPro"/>
</dbReference>